<dbReference type="GeneID" id="117648385"/>
<name>A0A6P8Z8I3_THRPL</name>
<accession>A0A6P8Z8I3</accession>
<evidence type="ECO:0000313" key="2">
    <source>
        <dbReference type="RefSeq" id="XP_034246785.1"/>
    </source>
</evidence>
<dbReference type="PANTHER" id="PTHR33964:SF2">
    <property type="entry name" value="IP09356P"/>
    <property type="match status" value="1"/>
</dbReference>
<dbReference type="RefSeq" id="XP_034246785.1">
    <property type="nucleotide sequence ID" value="XM_034390894.1"/>
</dbReference>
<sequence>MVGFSFNRRKGALLAGTQCDYPRGCKEYLRNCLARLPAILDQREMQSIPTDAVELDATCLGFDTGMGCVDNFTANCLGKEREKQKWVENTVAGARATFNILCGSKEVREQYLKHARCFRAMSVTDGWNNCASRFIGLVREEMARPGIGRHEERIMELCCAKHGFLRCVFGSAKHKCGSNSATFLRKVAETLSSVRVEAAVCRYVNHTACSDIAICFSLNLSCIVAK</sequence>
<dbReference type="KEGG" id="tpal:117648385"/>
<keyword evidence="1" id="KW-1185">Reference proteome</keyword>
<proteinExistence type="predicted"/>
<evidence type="ECO:0000313" key="1">
    <source>
        <dbReference type="Proteomes" id="UP000515158"/>
    </source>
</evidence>
<protein>
    <submittedName>
        <fullName evidence="2">Uncharacterized protein LOC117648385</fullName>
    </submittedName>
</protein>
<dbReference type="AlphaFoldDB" id="A0A6P8Z8I3"/>
<dbReference type="Proteomes" id="UP000515158">
    <property type="component" value="Unplaced"/>
</dbReference>
<dbReference type="InParanoid" id="A0A6P8Z8I3"/>
<gene>
    <name evidence="2" type="primary">LOC117648385</name>
</gene>
<reference evidence="2" key="1">
    <citation type="submission" date="2025-08" db="UniProtKB">
        <authorList>
            <consortium name="RefSeq"/>
        </authorList>
    </citation>
    <scope>IDENTIFICATION</scope>
    <source>
        <tissue evidence="2">Total insect</tissue>
    </source>
</reference>
<organism evidence="2">
    <name type="scientific">Thrips palmi</name>
    <name type="common">Melon thrips</name>
    <dbReference type="NCBI Taxonomy" id="161013"/>
    <lineage>
        <taxon>Eukaryota</taxon>
        <taxon>Metazoa</taxon>
        <taxon>Ecdysozoa</taxon>
        <taxon>Arthropoda</taxon>
        <taxon>Hexapoda</taxon>
        <taxon>Insecta</taxon>
        <taxon>Pterygota</taxon>
        <taxon>Neoptera</taxon>
        <taxon>Paraneoptera</taxon>
        <taxon>Thysanoptera</taxon>
        <taxon>Terebrantia</taxon>
        <taxon>Thripoidea</taxon>
        <taxon>Thripidae</taxon>
        <taxon>Thrips</taxon>
    </lineage>
</organism>
<dbReference type="OrthoDB" id="10051804at2759"/>
<dbReference type="PANTHER" id="PTHR33964">
    <property type="entry name" value="RE45066P-RELATED"/>
    <property type="match status" value="1"/>
</dbReference>